<evidence type="ECO:0000259" key="5">
    <source>
        <dbReference type="PROSITE" id="PS51677"/>
    </source>
</evidence>
<accession>A0A512NJN2</accession>
<dbReference type="Gene3D" id="3.20.20.370">
    <property type="entry name" value="Glycoside hydrolase/deacetylase"/>
    <property type="match status" value="1"/>
</dbReference>
<dbReference type="Pfam" id="PF01522">
    <property type="entry name" value="Polysacc_deac_1"/>
    <property type="match status" value="1"/>
</dbReference>
<evidence type="ECO:0000313" key="7">
    <source>
        <dbReference type="Proteomes" id="UP000321058"/>
    </source>
</evidence>
<protein>
    <recommendedName>
        <fullName evidence="3">Chitooligosaccharide deacetylase</fullName>
    </recommendedName>
    <alternativeName>
        <fullName evidence="4">Nodulation protein B</fullName>
    </alternativeName>
</protein>
<dbReference type="PANTHER" id="PTHR43123:SF4">
    <property type="entry name" value="POLYSACCHARIDE DEACETYLASE"/>
    <property type="match status" value="1"/>
</dbReference>
<proteinExistence type="inferred from homology"/>
<evidence type="ECO:0000256" key="2">
    <source>
        <dbReference type="ARBA" id="ARBA00010973"/>
    </source>
</evidence>
<keyword evidence="7" id="KW-1185">Reference proteome</keyword>
<dbReference type="InterPro" id="IPR011330">
    <property type="entry name" value="Glyco_hydro/deAcase_b/a-brl"/>
</dbReference>
<dbReference type="OrthoDB" id="9787041at2"/>
<dbReference type="InterPro" id="IPR002509">
    <property type="entry name" value="NODB_dom"/>
</dbReference>
<evidence type="ECO:0000313" key="6">
    <source>
        <dbReference type="EMBL" id="GEP59159.1"/>
    </source>
</evidence>
<sequence length="298" mass="33825">MTQEPGHSLRSRAPYLPIHKRPRLRLPNDARVAVWTIVNVENWSPLGAMPRTVLPPPMGNPLLPDVPNWAWHEYGMRVGFWRFLEVLAARQLKATFAVNGTACELYREACQAAHEAGWEFMGHGFVQRPMHRVDDQQSAIRDTIAAIKAFTGKPPRGWESPGLTETDETLDLLAEAGIEYVADWVMDEQPIALKTRTGSMVSVPYTVEVNDVVISAVQQQPSDEILRRGRDQFDRLWQEGETAPRVMAISIHPYLTGVPHRIKYLEMLYDHILAHDGVVLWTGAEILDWYRAETARTT</sequence>
<comment type="caution">
    <text evidence="6">The sequence shown here is derived from an EMBL/GenBank/DDBJ whole genome shotgun (WGS) entry which is preliminary data.</text>
</comment>
<gene>
    <name evidence="6" type="ORF">RSO01_63250</name>
</gene>
<comment type="function">
    <text evidence="1">Is involved in generating a small heat-stable compound (Nod), an acylated oligomer of N-acetylglucosamine, that stimulates mitosis in various plant protoplasts.</text>
</comment>
<comment type="similarity">
    <text evidence="2">Belongs to the polysaccharide deacetylase family.</text>
</comment>
<dbReference type="Proteomes" id="UP000321058">
    <property type="component" value="Unassembled WGS sequence"/>
</dbReference>
<dbReference type="PANTHER" id="PTHR43123">
    <property type="entry name" value="POLYSACCHARIDE DEACETYLASE-RELATED"/>
    <property type="match status" value="1"/>
</dbReference>
<dbReference type="EMBL" id="BKAJ01000120">
    <property type="protein sequence ID" value="GEP59159.1"/>
    <property type="molecule type" value="Genomic_DNA"/>
</dbReference>
<evidence type="ECO:0000256" key="1">
    <source>
        <dbReference type="ARBA" id="ARBA00003236"/>
    </source>
</evidence>
<dbReference type="AlphaFoldDB" id="A0A512NJN2"/>
<evidence type="ECO:0000256" key="3">
    <source>
        <dbReference type="ARBA" id="ARBA00020071"/>
    </source>
</evidence>
<dbReference type="PROSITE" id="PS51677">
    <property type="entry name" value="NODB"/>
    <property type="match status" value="1"/>
</dbReference>
<dbReference type="SUPFAM" id="SSF88713">
    <property type="entry name" value="Glycoside hydrolase/deacetylase"/>
    <property type="match status" value="1"/>
</dbReference>
<name>A0A512NJN2_9HYPH</name>
<dbReference type="GO" id="GO:0005975">
    <property type="term" value="P:carbohydrate metabolic process"/>
    <property type="evidence" value="ECO:0007669"/>
    <property type="project" value="InterPro"/>
</dbReference>
<dbReference type="CDD" id="cd10979">
    <property type="entry name" value="CE4_PuuE_like"/>
    <property type="match status" value="1"/>
</dbReference>
<evidence type="ECO:0000256" key="4">
    <source>
        <dbReference type="ARBA" id="ARBA00032976"/>
    </source>
</evidence>
<organism evidence="6 7">
    <name type="scientific">Reyranella soli</name>
    <dbReference type="NCBI Taxonomy" id="1230389"/>
    <lineage>
        <taxon>Bacteria</taxon>
        <taxon>Pseudomonadati</taxon>
        <taxon>Pseudomonadota</taxon>
        <taxon>Alphaproteobacteria</taxon>
        <taxon>Hyphomicrobiales</taxon>
        <taxon>Reyranellaceae</taxon>
        <taxon>Reyranella</taxon>
    </lineage>
</organism>
<reference evidence="6 7" key="1">
    <citation type="submission" date="2019-07" db="EMBL/GenBank/DDBJ databases">
        <title>Whole genome shotgun sequence of Reyranella soli NBRC 108950.</title>
        <authorList>
            <person name="Hosoyama A."/>
            <person name="Uohara A."/>
            <person name="Ohji S."/>
            <person name="Ichikawa N."/>
        </authorList>
    </citation>
    <scope>NUCLEOTIDE SEQUENCE [LARGE SCALE GENOMIC DNA]</scope>
    <source>
        <strain evidence="6 7">NBRC 108950</strain>
    </source>
</reference>
<dbReference type="RefSeq" id="WP_147154517.1">
    <property type="nucleotide sequence ID" value="NZ_BKAJ01000120.1"/>
</dbReference>
<feature type="domain" description="NodB homology" evidence="5">
    <location>
        <begin position="66"/>
        <end position="281"/>
    </location>
</feature>
<dbReference type="GO" id="GO:0016810">
    <property type="term" value="F:hydrolase activity, acting on carbon-nitrogen (but not peptide) bonds"/>
    <property type="evidence" value="ECO:0007669"/>
    <property type="project" value="InterPro"/>
</dbReference>